<dbReference type="PROSITE" id="PS00860">
    <property type="entry name" value="GTP_CYCLOHYDROL_1_2"/>
    <property type="match status" value="1"/>
</dbReference>
<comment type="caution">
    <text evidence="10">The sequence shown here is derived from an EMBL/GenBank/DDBJ whole genome shotgun (WGS) entry which is preliminary data.</text>
</comment>
<dbReference type="SUPFAM" id="SSF55620">
    <property type="entry name" value="Tetrahydrobiopterin biosynthesis enzymes-like"/>
    <property type="match status" value="1"/>
</dbReference>
<dbReference type="OrthoDB" id="4966at2759"/>
<accession>A0A4U0XNI7</accession>
<feature type="domain" description="GTP cyclohydrolase I" evidence="9">
    <location>
        <begin position="1"/>
        <end position="118"/>
    </location>
</feature>
<keyword evidence="6 10" id="KW-0378">Hydrolase</keyword>
<dbReference type="GO" id="GO:0046654">
    <property type="term" value="P:tetrahydrofolate biosynthetic process"/>
    <property type="evidence" value="ECO:0007669"/>
    <property type="project" value="InterPro"/>
</dbReference>
<dbReference type="GO" id="GO:0006729">
    <property type="term" value="P:tetrahydrobiopterin biosynthetic process"/>
    <property type="evidence" value="ECO:0007669"/>
    <property type="project" value="TreeGrafter"/>
</dbReference>
<dbReference type="NCBIfam" id="NF006826">
    <property type="entry name" value="PRK09347.1-3"/>
    <property type="match status" value="1"/>
</dbReference>
<dbReference type="InterPro" id="IPR043133">
    <property type="entry name" value="GTP-CH-I_C/QueF"/>
</dbReference>
<dbReference type="GO" id="GO:0008270">
    <property type="term" value="F:zinc ion binding"/>
    <property type="evidence" value="ECO:0007669"/>
    <property type="project" value="TreeGrafter"/>
</dbReference>
<sequence>MIVVKDIDIHSLCEHHLIPFTGKMHIGYVPSGAVIGLSKLPQIAEIVSRRLQIQERLTKEVARMVMDVLQPQGVAVVLEASHLCMEMRSVEKKGSTTVTSCVLGCFMESDVHNEFLRLLGINQTRRYC</sequence>
<dbReference type="GO" id="GO:0003934">
    <property type="term" value="F:GTP cyclohydrolase I activity"/>
    <property type="evidence" value="ECO:0007669"/>
    <property type="project" value="UniProtKB-EC"/>
</dbReference>
<evidence type="ECO:0000256" key="6">
    <source>
        <dbReference type="ARBA" id="ARBA00022801"/>
    </source>
</evidence>
<evidence type="ECO:0000256" key="5">
    <source>
        <dbReference type="ARBA" id="ARBA00017272"/>
    </source>
</evidence>
<comment type="catalytic activity">
    <reaction evidence="1">
        <text>GTP + H2O = 7,8-dihydroneopterin 3'-triphosphate + formate + H(+)</text>
        <dbReference type="Rhea" id="RHEA:17473"/>
        <dbReference type="ChEBI" id="CHEBI:15377"/>
        <dbReference type="ChEBI" id="CHEBI:15378"/>
        <dbReference type="ChEBI" id="CHEBI:15740"/>
        <dbReference type="ChEBI" id="CHEBI:37565"/>
        <dbReference type="ChEBI" id="CHEBI:58462"/>
        <dbReference type="EC" id="3.5.4.16"/>
    </reaction>
</comment>
<dbReference type="STRING" id="329884.A0A4U0XNI7"/>
<dbReference type="AlphaFoldDB" id="A0A4U0XNI7"/>
<dbReference type="GO" id="GO:0046656">
    <property type="term" value="P:folic acid biosynthetic process"/>
    <property type="evidence" value="ECO:0007669"/>
    <property type="project" value="UniProtKB-KW"/>
</dbReference>
<evidence type="ECO:0000313" key="11">
    <source>
        <dbReference type="Proteomes" id="UP000309340"/>
    </source>
</evidence>
<evidence type="ECO:0000256" key="3">
    <source>
        <dbReference type="ARBA" id="ARBA00008085"/>
    </source>
</evidence>
<dbReference type="InterPro" id="IPR020602">
    <property type="entry name" value="GTP_CycHdrlase_I_dom"/>
</dbReference>
<dbReference type="FunFam" id="3.30.1130.10:FF:000001">
    <property type="entry name" value="GTP cyclohydrolase 1"/>
    <property type="match status" value="1"/>
</dbReference>
<dbReference type="PANTHER" id="PTHR11109:SF7">
    <property type="entry name" value="GTP CYCLOHYDROLASE 1"/>
    <property type="match status" value="1"/>
</dbReference>
<evidence type="ECO:0000259" key="9">
    <source>
        <dbReference type="Pfam" id="PF01227"/>
    </source>
</evidence>
<comment type="pathway">
    <text evidence="2">Cofactor biosynthesis; 7,8-dihydroneopterin triphosphate biosynthesis; 7,8-dihydroneopterin triphosphate from GTP: step 1/1.</text>
</comment>
<dbReference type="Gene3D" id="3.30.1130.10">
    <property type="match status" value="1"/>
</dbReference>
<keyword evidence="7" id="KW-0289">Folate biosynthesis</keyword>
<dbReference type="UniPathway" id="UPA00848">
    <property type="reaction ID" value="UER00151"/>
</dbReference>
<dbReference type="EC" id="3.5.4.16" evidence="4"/>
<organism evidence="10 11">
    <name type="scientific">Friedmanniomyces simplex</name>
    <dbReference type="NCBI Taxonomy" id="329884"/>
    <lineage>
        <taxon>Eukaryota</taxon>
        <taxon>Fungi</taxon>
        <taxon>Dikarya</taxon>
        <taxon>Ascomycota</taxon>
        <taxon>Pezizomycotina</taxon>
        <taxon>Dothideomycetes</taxon>
        <taxon>Dothideomycetidae</taxon>
        <taxon>Mycosphaerellales</taxon>
        <taxon>Teratosphaeriaceae</taxon>
        <taxon>Friedmanniomyces</taxon>
    </lineage>
</organism>
<dbReference type="EMBL" id="NAJQ01000101">
    <property type="protein sequence ID" value="TKA78944.1"/>
    <property type="molecule type" value="Genomic_DNA"/>
</dbReference>
<evidence type="ECO:0000256" key="4">
    <source>
        <dbReference type="ARBA" id="ARBA00012715"/>
    </source>
</evidence>
<dbReference type="InterPro" id="IPR001474">
    <property type="entry name" value="GTP_CycHdrlase_I"/>
</dbReference>
<evidence type="ECO:0000256" key="2">
    <source>
        <dbReference type="ARBA" id="ARBA00005080"/>
    </source>
</evidence>
<dbReference type="GO" id="GO:0005737">
    <property type="term" value="C:cytoplasm"/>
    <property type="evidence" value="ECO:0007669"/>
    <property type="project" value="TreeGrafter"/>
</dbReference>
<evidence type="ECO:0000313" key="10">
    <source>
        <dbReference type="EMBL" id="TKA78944.1"/>
    </source>
</evidence>
<dbReference type="InterPro" id="IPR018234">
    <property type="entry name" value="GTP_CycHdrlase_I_CS"/>
</dbReference>
<dbReference type="GO" id="GO:0005525">
    <property type="term" value="F:GTP binding"/>
    <property type="evidence" value="ECO:0007669"/>
    <property type="project" value="TreeGrafter"/>
</dbReference>
<protein>
    <recommendedName>
        <fullName evidence="5">GTP cyclohydrolase 1</fullName>
        <ecNumber evidence="4">3.5.4.16</ecNumber>
    </recommendedName>
    <alternativeName>
        <fullName evidence="8">GTP cyclohydrolase I</fullName>
    </alternativeName>
</protein>
<gene>
    <name evidence="10" type="ORF">B0A55_09244</name>
</gene>
<evidence type="ECO:0000256" key="8">
    <source>
        <dbReference type="ARBA" id="ARBA00030854"/>
    </source>
</evidence>
<reference evidence="10 11" key="1">
    <citation type="submission" date="2017-03" db="EMBL/GenBank/DDBJ databases">
        <title>Genomes of endolithic fungi from Antarctica.</title>
        <authorList>
            <person name="Coleine C."/>
            <person name="Masonjones S."/>
            <person name="Stajich J.E."/>
        </authorList>
    </citation>
    <scope>NUCLEOTIDE SEQUENCE [LARGE SCALE GENOMIC DNA]</scope>
    <source>
        <strain evidence="10 11">CCFEE 5184</strain>
    </source>
</reference>
<dbReference type="Proteomes" id="UP000309340">
    <property type="component" value="Unassembled WGS sequence"/>
</dbReference>
<comment type="similarity">
    <text evidence="3">Belongs to the GTP cyclohydrolase I family.</text>
</comment>
<evidence type="ECO:0000256" key="7">
    <source>
        <dbReference type="ARBA" id="ARBA00022909"/>
    </source>
</evidence>
<name>A0A4U0XNI7_9PEZI</name>
<proteinExistence type="inferred from homology"/>
<evidence type="ECO:0000256" key="1">
    <source>
        <dbReference type="ARBA" id="ARBA00001052"/>
    </source>
</evidence>
<dbReference type="Pfam" id="PF01227">
    <property type="entry name" value="GTP_cyclohydroI"/>
    <property type="match status" value="1"/>
</dbReference>
<dbReference type="PANTHER" id="PTHR11109">
    <property type="entry name" value="GTP CYCLOHYDROLASE I"/>
    <property type="match status" value="1"/>
</dbReference>
<keyword evidence="11" id="KW-1185">Reference proteome</keyword>